<organism evidence="6 7">
    <name type="scientific">Vibrio tapetis subsp. tapetis</name>
    <dbReference type="NCBI Taxonomy" id="1671868"/>
    <lineage>
        <taxon>Bacteria</taxon>
        <taxon>Pseudomonadati</taxon>
        <taxon>Pseudomonadota</taxon>
        <taxon>Gammaproteobacteria</taxon>
        <taxon>Vibrionales</taxon>
        <taxon>Vibrionaceae</taxon>
        <taxon>Vibrio</taxon>
    </lineage>
</organism>
<dbReference type="SUPFAM" id="SSF53850">
    <property type="entry name" value="Periplasmic binding protein-like II"/>
    <property type="match status" value="1"/>
</dbReference>
<dbReference type="GO" id="GO:0003700">
    <property type="term" value="F:DNA-binding transcription factor activity"/>
    <property type="evidence" value="ECO:0007669"/>
    <property type="project" value="InterPro"/>
</dbReference>
<evidence type="ECO:0000256" key="3">
    <source>
        <dbReference type="ARBA" id="ARBA00023125"/>
    </source>
</evidence>
<dbReference type="EMBL" id="LT960612">
    <property type="protein sequence ID" value="SON52640.1"/>
    <property type="molecule type" value="Genomic_DNA"/>
</dbReference>
<reference evidence="6 7" key="1">
    <citation type="submission" date="2017-10" db="EMBL/GenBank/DDBJ databases">
        <authorList>
            <person name="Banno H."/>
            <person name="Chua N.-H."/>
        </authorList>
    </citation>
    <scope>NUCLEOTIDE SEQUENCE [LARGE SCALE GENOMIC DNA]</scope>
    <source>
        <strain evidence="6">Vibrio tapetis CECT4600</strain>
    </source>
</reference>
<proteinExistence type="inferred from homology"/>
<dbReference type="CDD" id="cd05466">
    <property type="entry name" value="PBP2_LTTR_substrate"/>
    <property type="match status" value="1"/>
</dbReference>
<dbReference type="InterPro" id="IPR005119">
    <property type="entry name" value="LysR_subst-bd"/>
</dbReference>
<gene>
    <name evidence="6" type="ORF">VTAP4600_B1029</name>
</gene>
<dbReference type="InterPro" id="IPR036390">
    <property type="entry name" value="WH_DNA-bd_sf"/>
</dbReference>
<dbReference type="FunFam" id="1.10.10.10:FF:000001">
    <property type="entry name" value="LysR family transcriptional regulator"/>
    <property type="match status" value="1"/>
</dbReference>
<evidence type="ECO:0000313" key="7">
    <source>
        <dbReference type="Proteomes" id="UP000235828"/>
    </source>
</evidence>
<dbReference type="KEGG" id="vta:B1029"/>
<evidence type="ECO:0000256" key="1">
    <source>
        <dbReference type="ARBA" id="ARBA00009437"/>
    </source>
</evidence>
<evidence type="ECO:0000313" key="6">
    <source>
        <dbReference type="EMBL" id="SON52640.1"/>
    </source>
</evidence>
<dbReference type="AlphaFoldDB" id="A0A2N8ZL47"/>
<dbReference type="Gene3D" id="1.10.10.10">
    <property type="entry name" value="Winged helix-like DNA-binding domain superfamily/Winged helix DNA-binding domain"/>
    <property type="match status" value="1"/>
</dbReference>
<dbReference type="OrthoDB" id="196624at2"/>
<dbReference type="Proteomes" id="UP000235828">
    <property type="component" value="Chromosome B"/>
</dbReference>
<feature type="domain" description="HTH lysR-type" evidence="5">
    <location>
        <begin position="2"/>
        <end position="59"/>
    </location>
</feature>
<dbReference type="Pfam" id="PF03466">
    <property type="entry name" value="LysR_substrate"/>
    <property type="match status" value="1"/>
</dbReference>
<dbReference type="PANTHER" id="PTHR30126">
    <property type="entry name" value="HTH-TYPE TRANSCRIPTIONAL REGULATOR"/>
    <property type="match status" value="1"/>
</dbReference>
<keyword evidence="3" id="KW-0238">DNA-binding</keyword>
<dbReference type="PROSITE" id="PS50931">
    <property type="entry name" value="HTH_LYSR"/>
    <property type="match status" value="1"/>
</dbReference>
<accession>A0A2N8ZL47</accession>
<keyword evidence="4" id="KW-0804">Transcription</keyword>
<evidence type="ECO:0000256" key="4">
    <source>
        <dbReference type="ARBA" id="ARBA00023163"/>
    </source>
</evidence>
<dbReference type="PANTHER" id="PTHR30126:SF91">
    <property type="entry name" value="LYSR FAMILY TRANSCRIPTIONAL REGULATOR"/>
    <property type="match status" value="1"/>
</dbReference>
<sequence length="292" mass="32516">MLNMDQLAAFVAAAEKGSFSAAARHLGKSQSSVSIGVNNLELDLGVTLFDRSTKYPTLTPQGERLYAQAKVLIRQAERIQSYAQEVVNEVEGELKIAIDPLVPFDVIDSTLEKLAQQFPYTQIHIAKYNNEQITSLLLSEEVNLGLHITHKGIPDNLEFIAIEQVEWICVCSPDSELADMDEVDNETLISKRQIACDSMMINPLLSATGKISQDIWTASDQDDMVRLVEQGIGWAFLPKQMSLEKLALGTLIEFNPEFKKTNMHSVIDLIWKANAQQGPVMRFLLNELAPKG</sequence>
<protein>
    <submittedName>
        <fullName evidence="6">Regulatory protein, LysR:LysR, substrate-binding</fullName>
    </submittedName>
</protein>
<dbReference type="PRINTS" id="PR00039">
    <property type="entry name" value="HTHLYSR"/>
</dbReference>
<keyword evidence="7" id="KW-1185">Reference proteome</keyword>
<evidence type="ECO:0000256" key="2">
    <source>
        <dbReference type="ARBA" id="ARBA00023015"/>
    </source>
</evidence>
<dbReference type="Gene3D" id="3.40.190.290">
    <property type="match status" value="1"/>
</dbReference>
<dbReference type="Pfam" id="PF00126">
    <property type="entry name" value="HTH_1"/>
    <property type="match status" value="1"/>
</dbReference>
<evidence type="ECO:0000259" key="5">
    <source>
        <dbReference type="PROSITE" id="PS50931"/>
    </source>
</evidence>
<comment type="similarity">
    <text evidence="1">Belongs to the LysR transcriptional regulatory family.</text>
</comment>
<dbReference type="GO" id="GO:0000976">
    <property type="term" value="F:transcription cis-regulatory region binding"/>
    <property type="evidence" value="ECO:0007669"/>
    <property type="project" value="TreeGrafter"/>
</dbReference>
<name>A0A2N8ZL47_9VIBR</name>
<dbReference type="RefSeq" id="WP_102524838.1">
    <property type="nucleotide sequence ID" value="NZ_LT960612.1"/>
</dbReference>
<dbReference type="InterPro" id="IPR036388">
    <property type="entry name" value="WH-like_DNA-bd_sf"/>
</dbReference>
<keyword evidence="2" id="KW-0805">Transcription regulation</keyword>
<dbReference type="SUPFAM" id="SSF46785">
    <property type="entry name" value="Winged helix' DNA-binding domain"/>
    <property type="match status" value="1"/>
</dbReference>
<dbReference type="InterPro" id="IPR000847">
    <property type="entry name" value="LysR_HTH_N"/>
</dbReference>